<dbReference type="GO" id="GO:0003677">
    <property type="term" value="F:DNA binding"/>
    <property type="evidence" value="ECO:0007669"/>
    <property type="project" value="InterPro"/>
</dbReference>
<evidence type="ECO:0000259" key="3">
    <source>
        <dbReference type="PROSITE" id="PS50003"/>
    </source>
</evidence>
<dbReference type="Pfam" id="PF18136">
    <property type="entry name" value="DNApol_Exo"/>
    <property type="match status" value="1"/>
</dbReference>
<dbReference type="PANTHER" id="PTHR10267">
    <property type="entry name" value="DNA POLYMERASE SUBUNIT GAMMA-1"/>
    <property type="match status" value="1"/>
</dbReference>
<dbReference type="STRING" id="425264.A0A3G2SC14"/>
<reference evidence="4 5" key="1">
    <citation type="submission" date="2018-10" db="EMBL/GenBank/DDBJ databases">
        <title>Complete genome sequence of Malassezia restricta CBS 7877.</title>
        <authorList>
            <person name="Morand S.C."/>
            <person name="Bertignac M."/>
            <person name="Iltis A."/>
            <person name="Kolder I."/>
            <person name="Pirovano W."/>
            <person name="Jourdain R."/>
            <person name="Clavaud C."/>
        </authorList>
    </citation>
    <scope>NUCLEOTIDE SEQUENCE [LARGE SCALE GENOMIC DNA]</scope>
    <source>
        <strain evidence="4 5">CBS 7877</strain>
    </source>
</reference>
<keyword evidence="5" id="KW-1185">Reference proteome</keyword>
<proteinExistence type="predicted"/>
<dbReference type="Gene3D" id="2.30.29.30">
    <property type="entry name" value="Pleckstrin-homology domain (PH domain)/Phosphotyrosine-binding domain (PTB)"/>
    <property type="match status" value="1"/>
</dbReference>
<dbReference type="PROSITE" id="PS50003">
    <property type="entry name" value="PH_DOMAIN"/>
    <property type="match status" value="1"/>
</dbReference>
<dbReference type="OrthoDB" id="5588663at2759"/>
<dbReference type="InterPro" id="IPR029071">
    <property type="entry name" value="Ubiquitin-like_domsf"/>
</dbReference>
<dbReference type="Proteomes" id="UP000269793">
    <property type="component" value="Chromosome VIII"/>
</dbReference>
<protein>
    <recommendedName>
        <fullName evidence="1">Mitochondrial DNA polymerase catalytic subunit</fullName>
    </recommendedName>
</protein>
<dbReference type="PRINTS" id="PR00867">
    <property type="entry name" value="DNAPOLG"/>
</dbReference>
<evidence type="ECO:0000256" key="2">
    <source>
        <dbReference type="SAM" id="MobiDB-lite"/>
    </source>
</evidence>
<feature type="compositionally biased region" description="Pro residues" evidence="2">
    <location>
        <begin position="112"/>
        <end position="122"/>
    </location>
</feature>
<dbReference type="Gene3D" id="1.10.150.20">
    <property type="entry name" value="5' to 3' exonuclease, C-terminal subdomain"/>
    <property type="match status" value="1"/>
</dbReference>
<dbReference type="PANTHER" id="PTHR10267:SF0">
    <property type="entry name" value="DNA POLYMERASE SUBUNIT GAMMA-1"/>
    <property type="match status" value="1"/>
</dbReference>
<dbReference type="VEuPathDB" id="FungiDB:DNF11_3939"/>
<dbReference type="GO" id="GO:0006264">
    <property type="term" value="P:mitochondrial DNA replication"/>
    <property type="evidence" value="ECO:0007669"/>
    <property type="project" value="TreeGrafter"/>
</dbReference>
<sequence length="1804" mass="201564">MEMDRAPLVGSFGGERMSSSTAHSDDEHYGCPSDDEAPRSTSKAVTSLRVAPAEDDAPLLHDDARRTASAVHERIIGEEKARQKDKTLEILEGRRAPMQRSRTLPHGRGPRWPAPPPPPPPYDAVAEAPRPSTSRRVITAPVPDGRPAMTQRPPHGSQVRVFLQTVQRYRLVPLNEHTLAWHAMQFVQAQGALPSLPGAHDTWAMYDVIPDVGMERPVRDYERLEEVVQARGSPGYFLIKPSEWPELLRSDAIPTYSSVLGGYVHVQLDDRTWTRRWLELREHAVFLAKSETSRPEVCVCTLLDVDVYMVDRQRVPKGYGFALRTQTRPRTVLLATQSSEAAHHDWIKSLCRARSYVLCQERPDILASAHSLERAEQRAASDRRAKNIRKQAALQRSKSVGKQHAHGPLIQSDAFDVPFQKGSLLDTRPPTTTGRQALGGALCVCLAMRGQRGVSCAAPALRRVVRRMHTQEAPCNAVGVQLLERTLHRQVFPPASTQIPPVDPCALDLCQDHLHQHGLHASKASKLSPTSFALPPLLGKDLGEHFWTMGRRLVHPWMEYAETLARTPMPRPPRPEADIDADADAYWDADSWLALDESLQPSVPLRPAALSMEPGWSKYAFLRTSQGTVAGLAPPEPVAYPDVEDAALVFDVETMPRVSSYPVMASAVGQHAWYTWISPWLVQRGERHTSMAHLIPMGPRDGSAPPRLLVGHHAGFDRAAVLEEYSLHMTQIRWLDTMSLHVATNGISSPQRAAWTEHARRRAMRRLDAWLTTQRRERDTQEQIKAVLDEGDLDEDAFAALRMHVHDAAADAPEEEDGQVLWQDVTSQNSLADVAALHCGIHLDKDVRNVFVESTSREEVASQLAPLLAYCASDVHTTCAVFAKVWPAFLRSCPHPATLAGVLGLGSTFLPVDASWQTYRRATQAKFEQMNARVVSTLKHLATTLMESGVAAIDAQTPDRWWETDPWYAQLDWSPKRPKVHEEASLVPLWWRDKIAHAKRALGARSHIVVQLLQLRCDGDAVVYDAAKRRWAVEREGALHALPSSPLSQAMRQRHTITSEAGADVLAAVLRGDGDAAVRALALRVREAPGPHPALAQLDWTRVPYTDANERAPWWPKWYWDLYDARAKAIDVTIRAKIAPLLLKIAWDGMPIYRSREHGWIYESPQRVEGQTPLVFSHAADAALQRGVFYKLPHADGDGSNVGNPFSKGFLPLLESGRLQSLHPSRASGDAARGALEMNAQCSYWISARDRIERQVVVWDGEAETRMGFAPHDERRGLILPQVITMGTVTRRAIEKTWLTASNAKRNRIGSELKSMVKAPRGWSIVGADVDSEELWICSVMGDAQFGIHGATAIGWMTLEGAKAQGTDLHSKTASILGTKRDQAKVFNYSRIYGAGIRHAMHLLLKANPSMQIDEAARRAKQLYAATKGQATRGDAYFGRRFWYGGSESFVFNKLEEIALSEHPRTPALDCGITAALSRQYLPRARGEQQDYMPSRINWVVQSSGVDYLHLLITAMGYLCATYGIEARFMLSVHDEVRYLARDDDKYRAALALQIANLWTRAMFAFKLNMDDLPESCAFFAAVDIDHVLRKEVDDPCVTPSQPDPIPPGESLDMAGVLAKAGGSLHRTRGVELADPGWPAYVPSMQQHRCVGEAGLLFLQAQAATDMDEIRALHRRWQRLPSNVRSYATSARTPPPPALRTLAALEALLPPRPRRRVARPRRRPRRKRAMPAMAPRPMPRIHLSGALLPPSLYNKPMLRYKPTQPLRMTMMIRARRRARQRRLQRWDELQEIKFLLGDDDACCV</sequence>
<evidence type="ECO:0000313" key="5">
    <source>
        <dbReference type="Proteomes" id="UP000269793"/>
    </source>
</evidence>
<keyword evidence="4" id="KW-0548">Nucleotidyltransferase</keyword>
<evidence type="ECO:0000256" key="1">
    <source>
        <dbReference type="ARBA" id="ARBA00031966"/>
    </source>
</evidence>
<dbReference type="SUPFAM" id="SSF56672">
    <property type="entry name" value="DNA/RNA polymerases"/>
    <property type="match status" value="1"/>
</dbReference>
<dbReference type="SUPFAM" id="SSF50729">
    <property type="entry name" value="PH domain-like"/>
    <property type="match status" value="1"/>
</dbReference>
<dbReference type="Gene3D" id="3.30.70.370">
    <property type="match status" value="1"/>
</dbReference>
<dbReference type="GO" id="GO:0003887">
    <property type="term" value="F:DNA-directed DNA polymerase activity"/>
    <property type="evidence" value="ECO:0007669"/>
    <property type="project" value="InterPro"/>
</dbReference>
<feature type="compositionally biased region" description="Basic and acidic residues" evidence="2">
    <location>
        <begin position="58"/>
        <end position="95"/>
    </location>
</feature>
<dbReference type="SUPFAM" id="SSF53098">
    <property type="entry name" value="Ribonuclease H-like"/>
    <property type="match status" value="1"/>
</dbReference>
<dbReference type="InterPro" id="IPR043502">
    <property type="entry name" value="DNA/RNA_pol_sf"/>
</dbReference>
<feature type="domain" description="PH" evidence="3">
    <location>
        <begin position="257"/>
        <end position="355"/>
    </location>
</feature>
<gene>
    <name evidence="4" type="primary">mip-1</name>
    <name evidence="4" type="ORF">DNF11_3939</name>
</gene>
<dbReference type="Gene3D" id="3.10.20.90">
    <property type="entry name" value="Phosphatidylinositol 3-kinase Catalytic Subunit, Chain A, domain 1"/>
    <property type="match status" value="1"/>
</dbReference>
<dbReference type="GO" id="GO:0008408">
    <property type="term" value="F:3'-5' exonuclease activity"/>
    <property type="evidence" value="ECO:0007669"/>
    <property type="project" value="TreeGrafter"/>
</dbReference>
<dbReference type="EMBL" id="CP033155">
    <property type="protein sequence ID" value="AYO44889.1"/>
    <property type="molecule type" value="Genomic_DNA"/>
</dbReference>
<dbReference type="InterPro" id="IPR002297">
    <property type="entry name" value="DNA-dir_DNA_pol_A_mt"/>
</dbReference>
<evidence type="ECO:0000313" key="4">
    <source>
        <dbReference type="EMBL" id="AYO44889.1"/>
    </source>
</evidence>
<feature type="compositionally biased region" description="Basic residues" evidence="2">
    <location>
        <begin position="1715"/>
        <end position="1729"/>
    </location>
</feature>
<dbReference type="InterPro" id="IPR011993">
    <property type="entry name" value="PH-like_dom_sf"/>
</dbReference>
<feature type="region of interest" description="Disordered" evidence="2">
    <location>
        <begin position="1"/>
        <end position="155"/>
    </location>
</feature>
<dbReference type="GO" id="GO:0005760">
    <property type="term" value="C:gamma DNA polymerase complex"/>
    <property type="evidence" value="ECO:0007669"/>
    <property type="project" value="InterPro"/>
</dbReference>
<dbReference type="Gene3D" id="3.30.420.390">
    <property type="match status" value="2"/>
</dbReference>
<dbReference type="Pfam" id="PF00476">
    <property type="entry name" value="DNA_pol_A"/>
    <property type="match status" value="1"/>
</dbReference>
<organism evidence="4 5">
    <name type="scientific">Malassezia restricta (strain ATCC 96810 / NBRC 103918 / CBS 7877)</name>
    <name type="common">Seborrheic dermatitis infection agent</name>
    <dbReference type="NCBI Taxonomy" id="425264"/>
    <lineage>
        <taxon>Eukaryota</taxon>
        <taxon>Fungi</taxon>
        <taxon>Dikarya</taxon>
        <taxon>Basidiomycota</taxon>
        <taxon>Ustilaginomycotina</taxon>
        <taxon>Malasseziomycetes</taxon>
        <taxon>Malasseziales</taxon>
        <taxon>Malasseziaceae</taxon>
        <taxon>Malassezia</taxon>
    </lineage>
</organism>
<dbReference type="SMART" id="SM00233">
    <property type="entry name" value="PH"/>
    <property type="match status" value="1"/>
</dbReference>
<keyword evidence="4" id="KW-0808">Transferase</keyword>
<dbReference type="InterPro" id="IPR041336">
    <property type="entry name" value="DNApol_Exo"/>
</dbReference>
<dbReference type="CDD" id="cd00821">
    <property type="entry name" value="PH"/>
    <property type="match status" value="1"/>
</dbReference>
<feature type="region of interest" description="Disordered" evidence="2">
    <location>
        <begin position="1715"/>
        <end position="1741"/>
    </location>
</feature>
<accession>A0A3G2SC14</accession>
<dbReference type="Pfam" id="PF00169">
    <property type="entry name" value="PH"/>
    <property type="match status" value="1"/>
</dbReference>
<dbReference type="InterPro" id="IPR001098">
    <property type="entry name" value="DNA-dir_DNA_pol_A_palm_dom"/>
</dbReference>
<dbReference type="SMART" id="SM00482">
    <property type="entry name" value="POLAc"/>
    <property type="match status" value="1"/>
</dbReference>
<name>A0A3G2SC14_MALR7</name>
<dbReference type="InterPro" id="IPR001849">
    <property type="entry name" value="PH_domain"/>
</dbReference>
<dbReference type="SUPFAM" id="SSF54236">
    <property type="entry name" value="Ubiquitin-like"/>
    <property type="match status" value="1"/>
</dbReference>
<dbReference type="InterPro" id="IPR012337">
    <property type="entry name" value="RNaseH-like_sf"/>
</dbReference>